<dbReference type="EMBL" id="JBHSRF010000013">
    <property type="protein sequence ID" value="MFC6082026.1"/>
    <property type="molecule type" value="Genomic_DNA"/>
</dbReference>
<dbReference type="RefSeq" id="WP_380751170.1">
    <property type="nucleotide sequence ID" value="NZ_JBHSRF010000013.1"/>
</dbReference>
<keyword evidence="2" id="KW-1185">Reference proteome</keyword>
<reference evidence="2" key="1">
    <citation type="journal article" date="2019" name="Int. J. Syst. Evol. Microbiol.">
        <title>The Global Catalogue of Microorganisms (GCM) 10K type strain sequencing project: providing services to taxonomists for standard genome sequencing and annotation.</title>
        <authorList>
            <consortium name="The Broad Institute Genomics Platform"/>
            <consortium name="The Broad Institute Genome Sequencing Center for Infectious Disease"/>
            <person name="Wu L."/>
            <person name="Ma J."/>
        </authorList>
    </citation>
    <scope>NUCLEOTIDE SEQUENCE [LARGE SCALE GENOMIC DNA]</scope>
    <source>
        <strain evidence="2">JCM 30346</strain>
    </source>
</reference>
<comment type="caution">
    <text evidence="1">The sequence shown here is derived from an EMBL/GenBank/DDBJ whole genome shotgun (WGS) entry which is preliminary data.</text>
</comment>
<evidence type="ECO:0000313" key="1">
    <source>
        <dbReference type="EMBL" id="MFC6082026.1"/>
    </source>
</evidence>
<name>A0ABW1NGA4_9ACTN</name>
<evidence type="ECO:0000313" key="2">
    <source>
        <dbReference type="Proteomes" id="UP001596137"/>
    </source>
</evidence>
<accession>A0ABW1NGA4</accession>
<organism evidence="1 2">
    <name type="scientific">Sphaerisporangium aureirubrum</name>
    <dbReference type="NCBI Taxonomy" id="1544736"/>
    <lineage>
        <taxon>Bacteria</taxon>
        <taxon>Bacillati</taxon>
        <taxon>Actinomycetota</taxon>
        <taxon>Actinomycetes</taxon>
        <taxon>Streptosporangiales</taxon>
        <taxon>Streptosporangiaceae</taxon>
        <taxon>Sphaerisporangium</taxon>
    </lineage>
</organism>
<proteinExistence type="predicted"/>
<sequence>MQFPARGHSGTGAMVRPGHPARLGLPCPGTGAKPPSHLGLVRSGTGANPLAHLGLVRSGTGANPLAHLGLVYSGTGANPLAYLGLLRSGTGGYAPAYLGVRFGAGVYALVYGGHSRSSDGANALTHSSSPVSR</sequence>
<gene>
    <name evidence="1" type="ORF">ACFP1K_12725</name>
</gene>
<protein>
    <submittedName>
        <fullName evidence="1">Uncharacterized protein</fullName>
    </submittedName>
</protein>
<dbReference type="Proteomes" id="UP001596137">
    <property type="component" value="Unassembled WGS sequence"/>
</dbReference>